<name>A0A3E4N3Z7_9BACT</name>
<dbReference type="SFLD" id="SFLDG01129">
    <property type="entry name" value="C1.5:_HAD__Beta-PGM__Phosphata"/>
    <property type="match status" value="1"/>
</dbReference>
<dbReference type="EMBL" id="QSTF01000074">
    <property type="protein sequence ID" value="RGM34258.1"/>
    <property type="molecule type" value="Genomic_DNA"/>
</dbReference>
<evidence type="ECO:0000313" key="1">
    <source>
        <dbReference type="EMBL" id="RGK56795.1"/>
    </source>
</evidence>
<dbReference type="InterPro" id="IPR036412">
    <property type="entry name" value="HAD-like_sf"/>
</dbReference>
<proteinExistence type="predicted"/>
<dbReference type="InterPro" id="IPR006439">
    <property type="entry name" value="HAD-SF_hydro_IA"/>
</dbReference>
<dbReference type="SUPFAM" id="SSF56784">
    <property type="entry name" value="HAD-like"/>
    <property type="match status" value="1"/>
</dbReference>
<dbReference type="PANTHER" id="PTHR43611:SF3">
    <property type="entry name" value="FLAVIN MONONUCLEOTIDE HYDROLASE 1, CHLOROPLATIC"/>
    <property type="match status" value="1"/>
</dbReference>
<keyword evidence="4" id="KW-1185">Reference proteome</keyword>
<dbReference type="NCBIfam" id="TIGR01509">
    <property type="entry name" value="HAD-SF-IA-v3"/>
    <property type="match status" value="1"/>
</dbReference>
<dbReference type="PANTHER" id="PTHR43611">
    <property type="entry name" value="ALPHA-D-GLUCOSE 1-PHOSPHATE PHOSPHATASE"/>
    <property type="match status" value="1"/>
</dbReference>
<dbReference type="SFLD" id="SFLDS00003">
    <property type="entry name" value="Haloacid_Dehalogenase"/>
    <property type="match status" value="1"/>
</dbReference>
<evidence type="ECO:0000313" key="2">
    <source>
        <dbReference type="EMBL" id="RGM34258.1"/>
    </source>
</evidence>
<dbReference type="AlphaFoldDB" id="A0A3E4N3Z7"/>
<comment type="caution">
    <text evidence="1">The sequence shown here is derived from an EMBL/GenBank/DDBJ whole genome shotgun (WGS) entry which is preliminary data.</text>
</comment>
<dbReference type="Proteomes" id="UP000260780">
    <property type="component" value="Unassembled WGS sequence"/>
</dbReference>
<dbReference type="EMBL" id="QSQT01000008">
    <property type="protein sequence ID" value="RGK56795.1"/>
    <property type="molecule type" value="Genomic_DNA"/>
</dbReference>
<sequence length="207" mass="24231">MNKIKNIIFDWGNVLIDVRPENFIEECKKVGVKFTNREVNSTHKAGFFLEHEMGVISDKQFRNEFRLCSSSNLTDEEIDFIWNSMLGKVPLYKLELLVSLKRKYNLYLLSNTNSIHWNRYSGTVFSYNGLNVNDIFDGVYLSYMLHSSKPDERIFKMVIEDSGIDVNETLFVDDSLKNCYTAQRLGMEVLNYIPGSDLRYYLLKELE</sequence>
<reference evidence="3 4" key="1">
    <citation type="submission" date="2018-08" db="EMBL/GenBank/DDBJ databases">
        <title>A genome reference for cultivated species of the human gut microbiota.</title>
        <authorList>
            <person name="Zou Y."/>
            <person name="Xue W."/>
            <person name="Luo G."/>
        </authorList>
    </citation>
    <scope>NUCLEOTIDE SEQUENCE [LARGE SCALE GENOMIC DNA]</scope>
    <source>
        <strain evidence="2 3">OM08-14</strain>
        <strain evidence="1 4">TF10-3AC</strain>
    </source>
</reference>
<dbReference type="RefSeq" id="WP_117671595.1">
    <property type="nucleotide sequence ID" value="NZ_CABOGR010000008.1"/>
</dbReference>
<dbReference type="InterPro" id="IPR023198">
    <property type="entry name" value="PGP-like_dom2"/>
</dbReference>
<organism evidence="1 4">
    <name type="scientific">Phocaeicola plebeius</name>
    <dbReference type="NCBI Taxonomy" id="310297"/>
    <lineage>
        <taxon>Bacteria</taxon>
        <taxon>Pseudomonadati</taxon>
        <taxon>Bacteroidota</taxon>
        <taxon>Bacteroidia</taxon>
        <taxon>Bacteroidales</taxon>
        <taxon>Bacteroidaceae</taxon>
        <taxon>Phocaeicola</taxon>
    </lineage>
</organism>
<dbReference type="CDD" id="cd02603">
    <property type="entry name" value="HAD_sEH-N_like"/>
    <property type="match status" value="1"/>
</dbReference>
<gene>
    <name evidence="2" type="ORF">DXC17_16930</name>
    <name evidence="1" type="ORF">DXD04_05565</name>
</gene>
<dbReference type="Gene3D" id="1.10.150.240">
    <property type="entry name" value="Putative phosphatase, domain 2"/>
    <property type="match status" value="1"/>
</dbReference>
<dbReference type="Proteomes" id="UP000260862">
    <property type="component" value="Unassembled WGS sequence"/>
</dbReference>
<evidence type="ECO:0000313" key="3">
    <source>
        <dbReference type="Proteomes" id="UP000260780"/>
    </source>
</evidence>
<dbReference type="Pfam" id="PF00702">
    <property type="entry name" value="Hydrolase"/>
    <property type="match status" value="1"/>
</dbReference>
<accession>A0A3E4N3Z7</accession>
<protein>
    <submittedName>
        <fullName evidence="1">HAD family phosphatase</fullName>
    </submittedName>
</protein>
<dbReference type="Gene3D" id="3.40.50.1000">
    <property type="entry name" value="HAD superfamily/HAD-like"/>
    <property type="match status" value="1"/>
</dbReference>
<evidence type="ECO:0000313" key="4">
    <source>
        <dbReference type="Proteomes" id="UP000260862"/>
    </source>
</evidence>
<dbReference type="InterPro" id="IPR023214">
    <property type="entry name" value="HAD_sf"/>
</dbReference>